<keyword evidence="3" id="KW-1185">Reference proteome</keyword>
<proteinExistence type="predicted"/>
<accession>A0A4D6NLJ5</accession>
<dbReference type="EMBL" id="CP039355">
    <property type="protein sequence ID" value="QCE13912.1"/>
    <property type="molecule type" value="Genomic_DNA"/>
</dbReference>
<dbReference type="AlphaFoldDB" id="A0A4D6NLJ5"/>
<feature type="compositionally biased region" description="Low complexity" evidence="1">
    <location>
        <begin position="32"/>
        <end position="42"/>
    </location>
</feature>
<gene>
    <name evidence="2" type="ORF">DEO72_LG11g910</name>
</gene>
<feature type="region of interest" description="Disordered" evidence="1">
    <location>
        <begin position="1"/>
        <end position="58"/>
    </location>
</feature>
<name>A0A4D6NLJ5_VIGUN</name>
<reference evidence="2 3" key="1">
    <citation type="submission" date="2019-04" db="EMBL/GenBank/DDBJ databases">
        <title>An improved genome assembly and genetic linkage map for asparagus bean, Vigna unguiculata ssp. sesquipedialis.</title>
        <authorList>
            <person name="Xia Q."/>
            <person name="Zhang R."/>
            <person name="Dong Y."/>
        </authorList>
    </citation>
    <scope>NUCLEOTIDE SEQUENCE [LARGE SCALE GENOMIC DNA]</scope>
    <source>
        <tissue evidence="2">Leaf</tissue>
    </source>
</reference>
<evidence type="ECO:0000256" key="1">
    <source>
        <dbReference type="SAM" id="MobiDB-lite"/>
    </source>
</evidence>
<dbReference type="Proteomes" id="UP000501690">
    <property type="component" value="Linkage Group LG11"/>
</dbReference>
<evidence type="ECO:0000313" key="2">
    <source>
        <dbReference type="EMBL" id="QCE13912.1"/>
    </source>
</evidence>
<protein>
    <submittedName>
        <fullName evidence="2">Uncharacterized protein</fullName>
    </submittedName>
</protein>
<evidence type="ECO:0000313" key="3">
    <source>
        <dbReference type="Proteomes" id="UP000501690"/>
    </source>
</evidence>
<sequence>MSRQQNNGSGDTVTVSSNGTPSIAVARGHRPSSQISGSKPSSRCQTVVVVPDRRRDGN</sequence>
<feature type="compositionally biased region" description="Polar residues" evidence="1">
    <location>
        <begin position="1"/>
        <end position="21"/>
    </location>
</feature>
<organism evidence="2 3">
    <name type="scientific">Vigna unguiculata</name>
    <name type="common">Cowpea</name>
    <dbReference type="NCBI Taxonomy" id="3917"/>
    <lineage>
        <taxon>Eukaryota</taxon>
        <taxon>Viridiplantae</taxon>
        <taxon>Streptophyta</taxon>
        <taxon>Embryophyta</taxon>
        <taxon>Tracheophyta</taxon>
        <taxon>Spermatophyta</taxon>
        <taxon>Magnoliopsida</taxon>
        <taxon>eudicotyledons</taxon>
        <taxon>Gunneridae</taxon>
        <taxon>Pentapetalae</taxon>
        <taxon>rosids</taxon>
        <taxon>fabids</taxon>
        <taxon>Fabales</taxon>
        <taxon>Fabaceae</taxon>
        <taxon>Papilionoideae</taxon>
        <taxon>50 kb inversion clade</taxon>
        <taxon>NPAAA clade</taxon>
        <taxon>indigoferoid/millettioid clade</taxon>
        <taxon>Phaseoleae</taxon>
        <taxon>Vigna</taxon>
    </lineage>
</organism>